<dbReference type="GO" id="GO:0008285">
    <property type="term" value="P:negative regulation of cell population proliferation"/>
    <property type="evidence" value="ECO:0007669"/>
    <property type="project" value="TreeGrafter"/>
</dbReference>
<evidence type="ECO:0008006" key="7">
    <source>
        <dbReference type="Google" id="ProtNLM"/>
    </source>
</evidence>
<dbReference type="SUPFAM" id="SSF48403">
    <property type="entry name" value="Ankyrin repeat"/>
    <property type="match status" value="1"/>
</dbReference>
<feature type="region of interest" description="Disordered" evidence="4">
    <location>
        <begin position="192"/>
        <end position="221"/>
    </location>
</feature>
<dbReference type="InterPro" id="IPR050776">
    <property type="entry name" value="Ank_Repeat/CDKN_Inhibitor"/>
</dbReference>
<organism evidence="5 6">
    <name type="scientific">Electrophorus voltai</name>
    <dbReference type="NCBI Taxonomy" id="2609070"/>
    <lineage>
        <taxon>Eukaryota</taxon>
        <taxon>Metazoa</taxon>
        <taxon>Chordata</taxon>
        <taxon>Craniata</taxon>
        <taxon>Vertebrata</taxon>
        <taxon>Euteleostomi</taxon>
        <taxon>Actinopterygii</taxon>
        <taxon>Neopterygii</taxon>
        <taxon>Teleostei</taxon>
        <taxon>Ostariophysi</taxon>
        <taxon>Gymnotiformes</taxon>
        <taxon>Gymnotoidei</taxon>
        <taxon>Gymnotidae</taxon>
        <taxon>Electrophorus</taxon>
    </lineage>
</organism>
<evidence type="ECO:0000313" key="6">
    <source>
        <dbReference type="Proteomes" id="UP001239994"/>
    </source>
</evidence>
<name>A0AAD8Z2S8_9TELE</name>
<dbReference type="AlphaFoldDB" id="A0AAD8Z2S8"/>
<proteinExistence type="predicted"/>
<reference evidence="5" key="1">
    <citation type="submission" date="2023-03" db="EMBL/GenBank/DDBJ databases">
        <title>Electrophorus voltai genome.</title>
        <authorList>
            <person name="Bian C."/>
        </authorList>
    </citation>
    <scope>NUCLEOTIDE SEQUENCE</scope>
    <source>
        <strain evidence="5">CB-2022</strain>
        <tissue evidence="5">Muscle</tissue>
    </source>
</reference>
<dbReference type="GO" id="GO:0019901">
    <property type="term" value="F:protein kinase binding"/>
    <property type="evidence" value="ECO:0007669"/>
    <property type="project" value="TreeGrafter"/>
</dbReference>
<feature type="repeat" description="ANK" evidence="3">
    <location>
        <begin position="292"/>
        <end position="324"/>
    </location>
</feature>
<gene>
    <name evidence="5" type="ORF">P4O66_013153</name>
</gene>
<dbReference type="PROSITE" id="PS50088">
    <property type="entry name" value="ANK_REPEAT"/>
    <property type="match status" value="2"/>
</dbReference>
<sequence length="348" mass="37514">MNSALVPARPITRSDMDGEDQPPLEYPTISKDLKICAEITSLSFCSHECTMFSKNGEAIPGESSRAQSATVSSRGGTLRTCGSDSGCDAARVNTVETGRVNTARAPFTLNNDGILDATSLARRRGTRYQTGLERMCTHSSAAACLPEQPDSRAHASCTSQKLERAIVPEVLRNEQDFTASLLQSTHQTLHNRKLTPNMPGRVDSSCTCQTESRGSRTNRLGRDRMHDKDKLATAAANGNVELVESLLLNGADVNGVNRFGRTPIQVMMMGSTPVARVLLAHGADPNVVDAHAGATPLHDAARTGFLDTVKILIQFGANPDVGDNNNYRPVDLAQQNGHQEVFDFLINI</sequence>
<dbReference type="GO" id="GO:0004861">
    <property type="term" value="F:cyclin-dependent protein serine/threonine kinase inhibitor activity"/>
    <property type="evidence" value="ECO:0007669"/>
    <property type="project" value="TreeGrafter"/>
</dbReference>
<dbReference type="InterPro" id="IPR002110">
    <property type="entry name" value="Ankyrin_rpt"/>
</dbReference>
<dbReference type="EMBL" id="JAROKS010000020">
    <property type="protein sequence ID" value="KAK1791369.1"/>
    <property type="molecule type" value="Genomic_DNA"/>
</dbReference>
<dbReference type="Proteomes" id="UP001239994">
    <property type="component" value="Unassembled WGS sequence"/>
</dbReference>
<comment type="caution">
    <text evidence="5">The sequence shown here is derived from an EMBL/GenBank/DDBJ whole genome shotgun (WGS) entry which is preliminary data.</text>
</comment>
<dbReference type="PANTHER" id="PTHR24201:SF8">
    <property type="entry name" value="CYCLIN-DEPENDENT KINASE 4 INHIBITOR B"/>
    <property type="match status" value="1"/>
</dbReference>
<feature type="repeat" description="ANK" evidence="3">
    <location>
        <begin position="226"/>
        <end position="258"/>
    </location>
</feature>
<evidence type="ECO:0000256" key="4">
    <source>
        <dbReference type="SAM" id="MobiDB-lite"/>
    </source>
</evidence>
<dbReference type="InterPro" id="IPR036770">
    <property type="entry name" value="Ankyrin_rpt-contain_sf"/>
</dbReference>
<keyword evidence="1" id="KW-0677">Repeat</keyword>
<dbReference type="GO" id="GO:0005634">
    <property type="term" value="C:nucleus"/>
    <property type="evidence" value="ECO:0007669"/>
    <property type="project" value="TreeGrafter"/>
</dbReference>
<dbReference type="PANTHER" id="PTHR24201">
    <property type="entry name" value="ANK_REP_REGION DOMAIN-CONTAINING PROTEIN"/>
    <property type="match status" value="1"/>
</dbReference>
<dbReference type="GO" id="GO:0005737">
    <property type="term" value="C:cytoplasm"/>
    <property type="evidence" value="ECO:0007669"/>
    <property type="project" value="TreeGrafter"/>
</dbReference>
<evidence type="ECO:0000256" key="3">
    <source>
        <dbReference type="PROSITE-ProRule" id="PRU00023"/>
    </source>
</evidence>
<evidence type="ECO:0000256" key="2">
    <source>
        <dbReference type="ARBA" id="ARBA00023043"/>
    </source>
</evidence>
<dbReference type="GO" id="GO:2000045">
    <property type="term" value="P:regulation of G1/S transition of mitotic cell cycle"/>
    <property type="evidence" value="ECO:0007669"/>
    <property type="project" value="TreeGrafter"/>
</dbReference>
<keyword evidence="6" id="KW-1185">Reference proteome</keyword>
<feature type="compositionally biased region" description="Polar residues" evidence="4">
    <location>
        <begin position="204"/>
        <end position="218"/>
    </location>
</feature>
<evidence type="ECO:0000313" key="5">
    <source>
        <dbReference type="EMBL" id="KAK1791369.1"/>
    </source>
</evidence>
<keyword evidence="2 3" id="KW-0040">ANK repeat</keyword>
<protein>
    <recommendedName>
        <fullName evidence="7">Cyclin-dependent kinase inhibitor 2C (p18, inhibits CDK4)</fullName>
    </recommendedName>
</protein>
<dbReference type="Pfam" id="PF12796">
    <property type="entry name" value="Ank_2"/>
    <property type="match status" value="1"/>
</dbReference>
<dbReference type="PROSITE" id="PS50297">
    <property type="entry name" value="ANK_REP_REGION"/>
    <property type="match status" value="2"/>
</dbReference>
<dbReference type="Gene3D" id="1.25.40.20">
    <property type="entry name" value="Ankyrin repeat-containing domain"/>
    <property type="match status" value="1"/>
</dbReference>
<dbReference type="SMART" id="SM00248">
    <property type="entry name" value="ANK"/>
    <property type="match status" value="3"/>
</dbReference>
<evidence type="ECO:0000256" key="1">
    <source>
        <dbReference type="ARBA" id="ARBA00022737"/>
    </source>
</evidence>
<feature type="region of interest" description="Disordered" evidence="4">
    <location>
        <begin position="1"/>
        <end position="25"/>
    </location>
</feature>
<accession>A0AAD8Z2S8</accession>